<keyword evidence="1" id="KW-1133">Transmembrane helix</keyword>
<dbReference type="Proteomes" id="UP000192368">
    <property type="component" value="Unassembled WGS sequence"/>
</dbReference>
<feature type="transmembrane region" description="Helical" evidence="1">
    <location>
        <begin position="162"/>
        <end position="189"/>
    </location>
</feature>
<keyword evidence="1" id="KW-0812">Transmembrane</keyword>
<evidence type="ECO:0000313" key="3">
    <source>
        <dbReference type="Proteomes" id="UP000192368"/>
    </source>
</evidence>
<keyword evidence="1" id="KW-0472">Membrane</keyword>
<protein>
    <submittedName>
        <fullName evidence="2">Uncharacterized protein</fullName>
    </submittedName>
</protein>
<dbReference type="AlphaFoldDB" id="A0A1W1UB29"/>
<evidence type="ECO:0000313" key="2">
    <source>
        <dbReference type="EMBL" id="SMB78305.1"/>
    </source>
</evidence>
<dbReference type="OrthoDB" id="1701429at2"/>
<gene>
    <name evidence="2" type="ORF">SAMN00017477_0038</name>
</gene>
<accession>A0A1W1UB29</accession>
<proteinExistence type="predicted"/>
<organism evidence="2 3">
    <name type="scientific">Peptoniphilus asaccharolyticus DSM 20463</name>
    <dbReference type="NCBI Taxonomy" id="573058"/>
    <lineage>
        <taxon>Bacteria</taxon>
        <taxon>Bacillati</taxon>
        <taxon>Bacillota</taxon>
        <taxon>Tissierellia</taxon>
        <taxon>Tissierellales</taxon>
        <taxon>Peptoniphilaceae</taxon>
        <taxon>Peptoniphilus</taxon>
    </lineage>
</organism>
<dbReference type="EMBL" id="FWWR01000006">
    <property type="protein sequence ID" value="SMB78305.1"/>
    <property type="molecule type" value="Genomic_DNA"/>
</dbReference>
<feature type="transmembrane region" description="Helical" evidence="1">
    <location>
        <begin position="209"/>
        <end position="230"/>
    </location>
</feature>
<reference evidence="3" key="1">
    <citation type="submission" date="2017-04" db="EMBL/GenBank/DDBJ databases">
        <authorList>
            <person name="Varghese N."/>
            <person name="Submissions S."/>
        </authorList>
    </citation>
    <scope>NUCLEOTIDE SEQUENCE [LARGE SCALE GENOMIC DNA]</scope>
    <source>
        <strain evidence="3">DSM 20463</strain>
    </source>
</reference>
<sequence>MLLNDLQMVYSKAKRETMSRMKNNPIMIIMPAAYSVLLYYANMLMGNVMRGVGGFAYGFITPIITVLVLSSYYEMLSDLNAFGRISFRNFKNSFTRNFASIYSVLFIMFIINNLLNLSFSLLAIVTIGIFVVFNPIAEAIYIRGESYVEAYSYSANFMKENIIQWGLPLALYLVIVLVLTNLGVVGSMLSDVVSIPIGVSYGITDVARFMIIEVITAFYVVFRGSLFNILSKSTMRKRAYMGGLD</sequence>
<name>A0A1W1UB29_PEPAS</name>
<feature type="transmembrane region" description="Helical" evidence="1">
    <location>
        <begin position="54"/>
        <end position="73"/>
    </location>
</feature>
<feature type="transmembrane region" description="Helical" evidence="1">
    <location>
        <begin position="21"/>
        <end position="42"/>
    </location>
</feature>
<keyword evidence="3" id="KW-1185">Reference proteome</keyword>
<feature type="transmembrane region" description="Helical" evidence="1">
    <location>
        <begin position="94"/>
        <end position="111"/>
    </location>
</feature>
<dbReference type="STRING" id="573058.SAMN00017477_0038"/>
<feature type="transmembrane region" description="Helical" evidence="1">
    <location>
        <begin position="117"/>
        <end position="141"/>
    </location>
</feature>
<evidence type="ECO:0000256" key="1">
    <source>
        <dbReference type="SAM" id="Phobius"/>
    </source>
</evidence>
<dbReference type="RefSeq" id="WP_084229741.1">
    <property type="nucleotide sequence ID" value="NZ_FWWR01000006.1"/>
</dbReference>